<dbReference type="AlphaFoldDB" id="A0A177ANY8"/>
<sequence length="109" mass="12926">MSTLNAYIVYKKNGGSMEKVNFILKIVENIIMKYRHPTYKRIRSTSDFETPLRLSGRDFIEALWGKTKRRKCHVCSSQNKRTDTIYGCKECDKTLCIPYFKIYHTVKNY</sequence>
<proteinExistence type="predicted"/>
<dbReference type="Proteomes" id="UP000078046">
    <property type="component" value="Unassembled WGS sequence"/>
</dbReference>
<organism evidence="1 2">
    <name type="scientific">Intoshia linei</name>
    <dbReference type="NCBI Taxonomy" id="1819745"/>
    <lineage>
        <taxon>Eukaryota</taxon>
        <taxon>Metazoa</taxon>
        <taxon>Spiralia</taxon>
        <taxon>Lophotrochozoa</taxon>
        <taxon>Mesozoa</taxon>
        <taxon>Orthonectida</taxon>
        <taxon>Rhopaluridae</taxon>
        <taxon>Intoshia</taxon>
    </lineage>
</organism>
<reference evidence="1 2" key="1">
    <citation type="submission" date="2016-04" db="EMBL/GenBank/DDBJ databases">
        <title>The genome of Intoshia linei affirms orthonectids as highly simplified spiralians.</title>
        <authorList>
            <person name="Mikhailov K.V."/>
            <person name="Slusarev G.S."/>
            <person name="Nikitin M.A."/>
            <person name="Logacheva M.D."/>
            <person name="Penin A."/>
            <person name="Aleoshin V."/>
            <person name="Panchin Y.V."/>
        </authorList>
    </citation>
    <scope>NUCLEOTIDE SEQUENCE [LARGE SCALE GENOMIC DNA]</scope>
    <source>
        <strain evidence="1">Intl2013</strain>
        <tissue evidence="1">Whole animal</tissue>
    </source>
</reference>
<comment type="caution">
    <text evidence="1">The sequence shown here is derived from an EMBL/GenBank/DDBJ whole genome shotgun (WGS) entry which is preliminary data.</text>
</comment>
<evidence type="ECO:0000313" key="2">
    <source>
        <dbReference type="Proteomes" id="UP000078046"/>
    </source>
</evidence>
<gene>
    <name evidence="1" type="ORF">A3Q56_08535</name>
</gene>
<keyword evidence="2" id="KW-1185">Reference proteome</keyword>
<evidence type="ECO:0000313" key="1">
    <source>
        <dbReference type="EMBL" id="OAF63757.1"/>
    </source>
</evidence>
<protein>
    <submittedName>
        <fullName evidence="1">Uncharacterized protein</fullName>
    </submittedName>
</protein>
<accession>A0A177ANY8</accession>
<dbReference type="EMBL" id="LWCA01002645">
    <property type="protein sequence ID" value="OAF63757.1"/>
    <property type="molecule type" value="Genomic_DNA"/>
</dbReference>
<dbReference type="OrthoDB" id="6144940at2759"/>
<name>A0A177ANY8_9BILA</name>